<reference evidence="3" key="1">
    <citation type="submission" date="2021-01" db="EMBL/GenBank/DDBJ databases">
        <authorList>
            <person name="Corre E."/>
            <person name="Pelletier E."/>
            <person name="Niang G."/>
            <person name="Scheremetjew M."/>
            <person name="Finn R."/>
            <person name="Kale V."/>
            <person name="Holt S."/>
            <person name="Cochrane G."/>
            <person name="Meng A."/>
            <person name="Brown T."/>
            <person name="Cohen L."/>
        </authorList>
    </citation>
    <scope>NUCLEOTIDE SEQUENCE</scope>
    <source>
        <strain evidence="3">SM1012Den-03</strain>
    </source>
</reference>
<evidence type="ECO:0000313" key="4">
    <source>
        <dbReference type="EMBL" id="CAD9585492.1"/>
    </source>
</evidence>
<feature type="domain" description="UBL3-like ubiquitin" evidence="2">
    <location>
        <begin position="105"/>
        <end position="206"/>
    </location>
</feature>
<dbReference type="EMBL" id="HBGZ01007042">
    <property type="protein sequence ID" value="CAD9585489.1"/>
    <property type="molecule type" value="Transcribed_RNA"/>
</dbReference>
<feature type="compositionally biased region" description="Low complexity" evidence="1">
    <location>
        <begin position="50"/>
        <end position="73"/>
    </location>
</feature>
<sequence>MDPPSSSPDAVANEDAAMNITEKNDATEAKNEYEDVATTTSTQPENSVTSNSSNGEGSDSSPAVLAAPATAASPTPPQDTPPAAASPSAFTPPAQPKTFVYDPNKITLKFIFANRDGLHVILDCTPADTVGEVKGALLSMWPDDIAECSDGERVRLICMGKGLLMPDSKSLESLDVPVFKTHATPVNVAVRPEITEVRTKSPSKKSAGASSSARGGGSNSDSLAASDVSTGCSCVIL</sequence>
<dbReference type="InterPro" id="IPR029071">
    <property type="entry name" value="Ubiquitin-like_domsf"/>
</dbReference>
<evidence type="ECO:0000256" key="1">
    <source>
        <dbReference type="SAM" id="MobiDB-lite"/>
    </source>
</evidence>
<dbReference type="EMBL" id="HBGZ01007043">
    <property type="protein sequence ID" value="CAD9585492.1"/>
    <property type="molecule type" value="Transcribed_RNA"/>
</dbReference>
<dbReference type="Gene3D" id="3.10.20.90">
    <property type="entry name" value="Phosphatidylinositol 3-kinase Catalytic Subunit, Chain A, domain 1"/>
    <property type="match status" value="1"/>
</dbReference>
<feature type="compositionally biased region" description="Basic and acidic residues" evidence="1">
    <location>
        <begin position="22"/>
        <end position="33"/>
    </location>
</feature>
<name>A0A6U3TM05_9STRA</name>
<accession>A0A6U3TM05</accession>
<feature type="compositionally biased region" description="Low complexity" evidence="1">
    <location>
        <begin position="81"/>
        <end position="92"/>
    </location>
</feature>
<feature type="region of interest" description="Disordered" evidence="1">
    <location>
        <begin position="1"/>
        <end position="97"/>
    </location>
</feature>
<feature type="region of interest" description="Disordered" evidence="1">
    <location>
        <begin position="193"/>
        <end position="230"/>
    </location>
</feature>
<evidence type="ECO:0000259" key="2">
    <source>
        <dbReference type="Pfam" id="PF13881"/>
    </source>
</evidence>
<dbReference type="SUPFAM" id="SSF54236">
    <property type="entry name" value="Ubiquitin-like"/>
    <property type="match status" value="1"/>
</dbReference>
<dbReference type="InterPro" id="IPR039540">
    <property type="entry name" value="UBL3-like_ubiquitin_dom"/>
</dbReference>
<dbReference type="AlphaFoldDB" id="A0A6U3TM05"/>
<dbReference type="Pfam" id="PF13881">
    <property type="entry name" value="Rad60-SLD_2"/>
    <property type="match status" value="1"/>
</dbReference>
<feature type="compositionally biased region" description="Polar residues" evidence="1">
    <location>
        <begin position="37"/>
        <end position="49"/>
    </location>
</feature>
<organism evidence="3">
    <name type="scientific">Skeletonema marinoi</name>
    <dbReference type="NCBI Taxonomy" id="267567"/>
    <lineage>
        <taxon>Eukaryota</taxon>
        <taxon>Sar</taxon>
        <taxon>Stramenopiles</taxon>
        <taxon>Ochrophyta</taxon>
        <taxon>Bacillariophyta</taxon>
        <taxon>Coscinodiscophyceae</taxon>
        <taxon>Thalassiosirophycidae</taxon>
        <taxon>Thalassiosirales</taxon>
        <taxon>Skeletonemataceae</taxon>
        <taxon>Skeletonema</taxon>
        <taxon>Skeletonema marinoi-dohrnii complex</taxon>
    </lineage>
</organism>
<proteinExistence type="predicted"/>
<evidence type="ECO:0000313" key="3">
    <source>
        <dbReference type="EMBL" id="CAD9585489.1"/>
    </source>
</evidence>
<feature type="compositionally biased region" description="Low complexity" evidence="1">
    <location>
        <begin position="204"/>
        <end position="213"/>
    </location>
</feature>
<gene>
    <name evidence="3" type="ORF">SMAR0320_LOCUS4978</name>
    <name evidence="4" type="ORF">SMAR0320_LOCUS4979</name>
</gene>
<protein>
    <recommendedName>
        <fullName evidence="2">UBL3-like ubiquitin domain-containing protein</fullName>
    </recommendedName>
</protein>